<dbReference type="Proteomes" id="UP000218644">
    <property type="component" value="Unassembled WGS sequence"/>
</dbReference>
<feature type="signal peptide" evidence="1">
    <location>
        <begin position="1"/>
        <end position="30"/>
    </location>
</feature>
<reference evidence="3 4" key="1">
    <citation type="submission" date="2017-08" db="EMBL/GenBank/DDBJ databases">
        <title>WGS of Clinical strains of the CDC Group NO-1 linked to zoonotic infections in humans.</title>
        <authorList>
            <person name="Bernier A.-M."/>
            <person name="Bernard K."/>
        </authorList>
    </citation>
    <scope>NUCLEOTIDE SEQUENCE [LARGE SCALE GENOMIC DNA]</scope>
    <source>
        <strain evidence="3 4">NML79-0751</strain>
    </source>
</reference>
<evidence type="ECO:0000313" key="4">
    <source>
        <dbReference type="Proteomes" id="UP000218644"/>
    </source>
</evidence>
<dbReference type="InterPro" id="IPR013783">
    <property type="entry name" value="Ig-like_fold"/>
</dbReference>
<accession>A0A2A2AMS9</accession>
<proteinExistence type="predicted"/>
<feature type="domain" description="PKD" evidence="2">
    <location>
        <begin position="879"/>
        <end position="911"/>
    </location>
</feature>
<name>A0A2A2AMS9_9BURK</name>
<protein>
    <recommendedName>
        <fullName evidence="2">PKD domain-containing protein</fullName>
    </recommendedName>
</protein>
<dbReference type="EMBL" id="NSJD01000024">
    <property type="protein sequence ID" value="PAT39077.1"/>
    <property type="molecule type" value="Genomic_DNA"/>
</dbReference>
<comment type="caution">
    <text evidence="3">The sequence shown here is derived from an EMBL/GenBank/DDBJ whole genome shotgun (WGS) entry which is preliminary data.</text>
</comment>
<sequence length="1411" mass="149866">MSSTLRQRALRWLSATALGAVLALPLAAQAAPMQLDFYFDLDNSASSGCSAHAAGQSIQGFERAVRIRYDDAAHTVDAASVAQCSGGSLQAPSALDVSLWRVAPDPGNAAQVVLSGSIPAAVFPAAPSGVVVTSSASGSVLSVLGGNPGFASLRGLHGIAVPSSGPVPVPTLGHWALLALALGLAALAWRRRQAAGQLLGLTGASLLGLLMLGSPGQAQAGSVTITPPAGGTAQPGQVLRAEFQQDGPQSDMRVKVVIQKSEKPMLKGRFIDAPVENLHYVTASGHKGVTGKNGEFHYAKSGEIVNFMLSGKQPVGFALAAPEIHVFDLKNPLILQAKSHELYANRVAQLLQSLDLDKNPENGIQLAPRALSVFEQGETLDFSITQDQWDEKLKAVASRSQTGFRTIEQSHEHAKKTLRRRENSCSSFPDTTYLHIFGSRTSVANRTCQQKAEALAFYEYTLPEMLNGAQQVLDNELLTRGDQIFKEDLEELKKNNFASRVAGAVADFSEVLSKAPENALEHRSQMAKISAAVLSLELPFKGHLQTCKNHDAACRAAQEEINSNALLAVVSARGDVLECAQQKYAACMNAVVRILEEGPYKEQPDAFIRQAANQITDLLKAADAIGEAISESTSNPELADSAVGDFITALTRVGVGEHFVREGEMIGYAANAALIASEAIDVVLSCRKATVSPTTTSLQGFAKCAKKTTDYVVARAGEIVLSVGVMAAAEDMKRDAYAATIAAAYMHKRLAAGNEHAMIAGYSGVAVRQPPRDFLSDQEYRAMRAIAIKKIADEIDMPLATIFGTKLDQVIDTLERFELYLKTTTRQVLEGKISSCSLVEVGKLKSLEIQMLDDVPVLSLGKPANFTADYKIRNGLSGFVFDFGDGSDFVPSDISAARHTYSKEGVYTARVIPLAQGYGRNNLRVCTGRGQSLTFRVQDTVVKVDEIAPTSVEIGQRTKITVKGKNLPKTALMVIDNASCDEPAPLRYGKGFTQYCTFSGDAGLRPVKVKASANGLVIDASRKIKVLESGNPAKATALAPAIVNRDESTLFTVIGQDLPATAGIVFGGSENHCGNVASLVPAGSGFKQACRIRSSGDEKVAVVVDSATNEVLGRFQVQVLDGTAPKVTALTPAEAVIGQSVQFTVKGQGLTPAVLIIEGVQECSGRSANAEGFTQTCTLGGSAGMRTVRVQLPGQKLVDLRRIRALPAAPAPVGIGKIPHTGITAQQCYKKGSNALVACNSAEAIALSGAGKQDGMRGHINAMSYSEVPGFARTECVKDNVTGLMWEGKTSDGGLRDGGKRYTNHGDGRTSDASEYVQQVNAQGLCGHHDWRLPTVDELHSLVDFGKPYPGPTIDTAWFPNTLGRVFWSGTPFAIDSSYAWYVHFGYGPASSVYGSSYPDDGAVRLVRASQ</sequence>
<organism evidence="3 4">
    <name type="scientific">Vandammella animalimorsus</name>
    <dbReference type="NCBI Taxonomy" id="2029117"/>
    <lineage>
        <taxon>Bacteria</taxon>
        <taxon>Pseudomonadati</taxon>
        <taxon>Pseudomonadota</taxon>
        <taxon>Betaproteobacteria</taxon>
        <taxon>Burkholderiales</taxon>
        <taxon>Comamonadaceae</taxon>
        <taxon>Vandammella</taxon>
    </lineage>
</organism>
<dbReference type="InterPro" id="IPR000601">
    <property type="entry name" value="PKD_dom"/>
</dbReference>
<dbReference type="Gene3D" id="2.60.40.10">
    <property type="entry name" value="Immunoglobulins"/>
    <property type="match status" value="1"/>
</dbReference>
<dbReference type="PANTHER" id="PTHR35812">
    <property type="entry name" value="LIPOPROTEIN"/>
    <property type="match status" value="1"/>
</dbReference>
<dbReference type="PROSITE" id="PS51318">
    <property type="entry name" value="TAT"/>
    <property type="match status" value="1"/>
</dbReference>
<dbReference type="InterPro" id="IPR035986">
    <property type="entry name" value="PKD_dom_sf"/>
</dbReference>
<evidence type="ECO:0000313" key="3">
    <source>
        <dbReference type="EMBL" id="PAT39077.1"/>
    </source>
</evidence>
<dbReference type="Pfam" id="PF18203">
    <property type="entry name" value="IPTL-CTERM"/>
    <property type="match status" value="1"/>
</dbReference>
<feature type="chain" id="PRO_5012923178" description="PKD domain-containing protein" evidence="1">
    <location>
        <begin position="31"/>
        <end position="1411"/>
    </location>
</feature>
<evidence type="ECO:0000259" key="2">
    <source>
        <dbReference type="PROSITE" id="PS50093"/>
    </source>
</evidence>
<keyword evidence="1" id="KW-0732">Signal</keyword>
<dbReference type="InterPro" id="IPR011460">
    <property type="entry name" value="Lcl_C"/>
</dbReference>
<dbReference type="PANTHER" id="PTHR35812:SF1">
    <property type="entry name" value="LIPOPROTEIN"/>
    <property type="match status" value="1"/>
</dbReference>
<dbReference type="CDD" id="cd00146">
    <property type="entry name" value="PKD"/>
    <property type="match status" value="1"/>
</dbReference>
<dbReference type="Pfam" id="PF07603">
    <property type="entry name" value="Lcl_C"/>
    <property type="match status" value="1"/>
</dbReference>
<dbReference type="InterPro" id="IPR006311">
    <property type="entry name" value="TAT_signal"/>
</dbReference>
<evidence type="ECO:0000256" key="1">
    <source>
        <dbReference type="SAM" id="SignalP"/>
    </source>
</evidence>
<dbReference type="InterPro" id="IPR026442">
    <property type="entry name" value="IPTL_CTERM"/>
</dbReference>
<dbReference type="NCBIfam" id="TIGR04174">
    <property type="entry name" value="IPTL_CTERM"/>
    <property type="match status" value="1"/>
</dbReference>
<dbReference type="PROSITE" id="PS50093">
    <property type="entry name" value="PKD"/>
    <property type="match status" value="1"/>
</dbReference>
<dbReference type="SUPFAM" id="SSF49299">
    <property type="entry name" value="PKD domain"/>
    <property type="match status" value="1"/>
</dbReference>
<gene>
    <name evidence="3" type="ORF">CK623_11940</name>
</gene>